<comment type="caution">
    <text evidence="1">The sequence shown here is derived from an EMBL/GenBank/DDBJ whole genome shotgun (WGS) entry which is preliminary data.</text>
</comment>
<dbReference type="EMBL" id="BGPR01085638">
    <property type="protein sequence ID" value="GBM00293.1"/>
    <property type="molecule type" value="Genomic_DNA"/>
</dbReference>
<evidence type="ECO:0000313" key="1">
    <source>
        <dbReference type="EMBL" id="GBM00288.1"/>
    </source>
</evidence>
<evidence type="ECO:0000313" key="2">
    <source>
        <dbReference type="EMBL" id="GBM00293.1"/>
    </source>
</evidence>
<organism evidence="1 3">
    <name type="scientific">Araneus ventricosus</name>
    <name type="common">Orbweaver spider</name>
    <name type="synonym">Epeira ventricosa</name>
    <dbReference type="NCBI Taxonomy" id="182803"/>
    <lineage>
        <taxon>Eukaryota</taxon>
        <taxon>Metazoa</taxon>
        <taxon>Ecdysozoa</taxon>
        <taxon>Arthropoda</taxon>
        <taxon>Chelicerata</taxon>
        <taxon>Arachnida</taxon>
        <taxon>Araneae</taxon>
        <taxon>Araneomorphae</taxon>
        <taxon>Entelegynae</taxon>
        <taxon>Araneoidea</taxon>
        <taxon>Araneidae</taxon>
        <taxon>Araneus</taxon>
    </lineage>
</organism>
<dbReference type="AlphaFoldDB" id="A0A4Y2C955"/>
<dbReference type="EMBL" id="BGPR01085637">
    <property type="protein sequence ID" value="GBM00288.1"/>
    <property type="molecule type" value="Genomic_DNA"/>
</dbReference>
<dbReference type="Proteomes" id="UP000499080">
    <property type="component" value="Unassembled WGS sequence"/>
</dbReference>
<keyword evidence="3" id="KW-1185">Reference proteome</keyword>
<evidence type="ECO:0000313" key="3">
    <source>
        <dbReference type="Proteomes" id="UP000499080"/>
    </source>
</evidence>
<reference evidence="1 3" key="1">
    <citation type="journal article" date="2019" name="Sci. Rep.">
        <title>Orb-weaving spider Araneus ventricosus genome elucidates the spidroin gene catalogue.</title>
        <authorList>
            <person name="Kono N."/>
            <person name="Nakamura H."/>
            <person name="Ohtoshi R."/>
            <person name="Moran D.A.P."/>
            <person name="Shinohara A."/>
            <person name="Yoshida Y."/>
            <person name="Fujiwara M."/>
            <person name="Mori M."/>
            <person name="Tomita M."/>
            <person name="Arakawa K."/>
        </authorList>
    </citation>
    <scope>NUCLEOTIDE SEQUENCE [LARGE SCALE GENOMIC DNA]</scope>
</reference>
<gene>
    <name evidence="1" type="ORF">AVEN_190389_1</name>
    <name evidence="2" type="ORF">AVEN_236291_1</name>
</gene>
<accession>A0A4Y2C955</accession>
<proteinExistence type="predicted"/>
<name>A0A4Y2C955_ARAVE</name>
<sequence length="95" mass="10680">MFSSGTASLAYRFDIDYTQYPLDRGLVDSGWTIMADCLVPQFELVKQNTAVTSRLYFLQKCFPYLQHASQCYTDCWLARMSSSDVISSGSSTPPV</sequence>
<protein>
    <submittedName>
        <fullName evidence="1">Uncharacterized protein</fullName>
    </submittedName>
</protein>